<dbReference type="AlphaFoldDB" id="A0A9D4CRW7"/>
<evidence type="ECO:0000313" key="2">
    <source>
        <dbReference type="EMBL" id="KAH3729487.1"/>
    </source>
</evidence>
<dbReference type="PANTHER" id="PTHR23329">
    <property type="entry name" value="TUFTELIN-INTERACTING PROTEIN 11-RELATED"/>
    <property type="match status" value="1"/>
</dbReference>
<dbReference type="PANTHER" id="PTHR23329:SF1">
    <property type="entry name" value="TUFTELIN-INTERACTING PROTEIN 11"/>
    <property type="match status" value="1"/>
</dbReference>
<sequence length="89" mass="9939">MGFEVGKGLGKNKQGIVIPVEAVKRKGAKAGIGLHGTERSERSLVDFPTQDKDEQEEAEFKEQLSQWRKEPEACYIKGVYEVIDSLFPS</sequence>
<dbReference type="GO" id="GO:0000390">
    <property type="term" value="P:spliceosomal complex disassembly"/>
    <property type="evidence" value="ECO:0007669"/>
    <property type="project" value="InterPro"/>
</dbReference>
<evidence type="ECO:0000313" key="3">
    <source>
        <dbReference type="Proteomes" id="UP000828390"/>
    </source>
</evidence>
<keyword evidence="3" id="KW-1185">Reference proteome</keyword>
<accession>A0A9D4CRW7</accession>
<organism evidence="2 3">
    <name type="scientific">Dreissena polymorpha</name>
    <name type="common">Zebra mussel</name>
    <name type="synonym">Mytilus polymorpha</name>
    <dbReference type="NCBI Taxonomy" id="45954"/>
    <lineage>
        <taxon>Eukaryota</taxon>
        <taxon>Metazoa</taxon>
        <taxon>Spiralia</taxon>
        <taxon>Lophotrochozoa</taxon>
        <taxon>Mollusca</taxon>
        <taxon>Bivalvia</taxon>
        <taxon>Autobranchia</taxon>
        <taxon>Heteroconchia</taxon>
        <taxon>Euheterodonta</taxon>
        <taxon>Imparidentia</taxon>
        <taxon>Neoheterodontei</taxon>
        <taxon>Myida</taxon>
        <taxon>Dreissenoidea</taxon>
        <taxon>Dreissenidae</taxon>
        <taxon>Dreissena</taxon>
    </lineage>
</organism>
<dbReference type="EMBL" id="JAIWYP010000012">
    <property type="protein sequence ID" value="KAH3729487.1"/>
    <property type="molecule type" value="Genomic_DNA"/>
</dbReference>
<name>A0A9D4CRW7_DREPO</name>
<dbReference type="InterPro" id="IPR045211">
    <property type="entry name" value="TFP11/STIP/Ntr1"/>
</dbReference>
<protein>
    <recommendedName>
        <fullName evidence="1">G-patch domain-containing protein</fullName>
    </recommendedName>
</protein>
<dbReference type="GO" id="GO:0071008">
    <property type="term" value="C:U2-type post-mRNA release spliceosomal complex"/>
    <property type="evidence" value="ECO:0007669"/>
    <property type="project" value="TreeGrafter"/>
</dbReference>
<evidence type="ECO:0000259" key="1">
    <source>
        <dbReference type="PROSITE" id="PS50174"/>
    </source>
</evidence>
<dbReference type="Pfam" id="PF01585">
    <property type="entry name" value="G-patch"/>
    <property type="match status" value="1"/>
</dbReference>
<feature type="domain" description="G-patch" evidence="1">
    <location>
        <begin position="1"/>
        <end position="37"/>
    </location>
</feature>
<reference evidence="2" key="2">
    <citation type="submission" date="2020-11" db="EMBL/GenBank/DDBJ databases">
        <authorList>
            <person name="McCartney M.A."/>
            <person name="Auch B."/>
            <person name="Kono T."/>
            <person name="Mallez S."/>
            <person name="Becker A."/>
            <person name="Gohl D.M."/>
            <person name="Silverstein K.A.T."/>
            <person name="Koren S."/>
            <person name="Bechman K.B."/>
            <person name="Herman A."/>
            <person name="Abrahante J.E."/>
            <person name="Garbe J."/>
        </authorList>
    </citation>
    <scope>NUCLEOTIDE SEQUENCE</scope>
    <source>
        <strain evidence="2">Duluth1</strain>
        <tissue evidence="2">Whole animal</tissue>
    </source>
</reference>
<dbReference type="GO" id="GO:0003676">
    <property type="term" value="F:nucleic acid binding"/>
    <property type="evidence" value="ECO:0007669"/>
    <property type="project" value="InterPro"/>
</dbReference>
<dbReference type="InterPro" id="IPR000467">
    <property type="entry name" value="G_patch_dom"/>
</dbReference>
<comment type="caution">
    <text evidence="2">The sequence shown here is derived from an EMBL/GenBank/DDBJ whole genome shotgun (WGS) entry which is preliminary data.</text>
</comment>
<reference evidence="2" key="1">
    <citation type="journal article" date="2019" name="bioRxiv">
        <title>The Genome of the Zebra Mussel, Dreissena polymorpha: A Resource for Invasive Species Research.</title>
        <authorList>
            <person name="McCartney M.A."/>
            <person name="Auch B."/>
            <person name="Kono T."/>
            <person name="Mallez S."/>
            <person name="Zhang Y."/>
            <person name="Obille A."/>
            <person name="Becker A."/>
            <person name="Abrahante J.E."/>
            <person name="Garbe J."/>
            <person name="Badalamenti J.P."/>
            <person name="Herman A."/>
            <person name="Mangelson H."/>
            <person name="Liachko I."/>
            <person name="Sullivan S."/>
            <person name="Sone E.D."/>
            <person name="Koren S."/>
            <person name="Silverstein K.A.T."/>
            <person name="Beckman K.B."/>
            <person name="Gohl D.M."/>
        </authorList>
    </citation>
    <scope>NUCLEOTIDE SEQUENCE</scope>
    <source>
        <strain evidence="2">Duluth1</strain>
        <tissue evidence="2">Whole animal</tissue>
    </source>
</reference>
<gene>
    <name evidence="2" type="ORF">DPMN_055459</name>
</gene>
<dbReference type="Proteomes" id="UP000828390">
    <property type="component" value="Unassembled WGS sequence"/>
</dbReference>
<proteinExistence type="predicted"/>
<dbReference type="PROSITE" id="PS50174">
    <property type="entry name" value="G_PATCH"/>
    <property type="match status" value="1"/>
</dbReference>